<dbReference type="VEuPathDB" id="FungiDB:PYU1_G000293"/>
<protein>
    <submittedName>
        <fullName evidence="2">Uncharacterized protein</fullName>
    </submittedName>
</protein>
<evidence type="ECO:0000313" key="2">
    <source>
        <dbReference type="EnsemblProtists" id="PYU1_T000293"/>
    </source>
</evidence>
<organism evidence="2 3">
    <name type="scientific">Globisporangium ultimum (strain ATCC 200006 / CBS 805.95 / DAOM BR144)</name>
    <name type="common">Pythium ultimum</name>
    <dbReference type="NCBI Taxonomy" id="431595"/>
    <lineage>
        <taxon>Eukaryota</taxon>
        <taxon>Sar</taxon>
        <taxon>Stramenopiles</taxon>
        <taxon>Oomycota</taxon>
        <taxon>Peronosporomycetes</taxon>
        <taxon>Pythiales</taxon>
        <taxon>Pythiaceae</taxon>
        <taxon>Globisporangium</taxon>
    </lineage>
</organism>
<dbReference type="AlphaFoldDB" id="K3W5Q2"/>
<dbReference type="STRING" id="431595.K3W5Q2"/>
<keyword evidence="3" id="KW-1185">Reference proteome</keyword>
<dbReference type="EnsemblProtists" id="PYU1_T000293">
    <property type="protein sequence ID" value="PYU1_T000293"/>
    <property type="gene ID" value="PYU1_G000293"/>
</dbReference>
<dbReference type="Proteomes" id="UP000019132">
    <property type="component" value="Unassembled WGS sequence"/>
</dbReference>
<evidence type="ECO:0000256" key="1">
    <source>
        <dbReference type="SAM" id="MobiDB-lite"/>
    </source>
</evidence>
<dbReference type="HOGENOM" id="CLU_2269211_0_0_1"/>
<dbReference type="InParanoid" id="K3W5Q2"/>
<dbReference type="EMBL" id="GL376636">
    <property type="status" value="NOT_ANNOTATED_CDS"/>
    <property type="molecule type" value="Genomic_DNA"/>
</dbReference>
<reference evidence="2" key="3">
    <citation type="submission" date="2015-02" db="UniProtKB">
        <authorList>
            <consortium name="EnsemblProtists"/>
        </authorList>
    </citation>
    <scope>IDENTIFICATION</scope>
    <source>
        <strain evidence="2">DAOM BR144</strain>
    </source>
</reference>
<feature type="compositionally biased region" description="Low complexity" evidence="1">
    <location>
        <begin position="44"/>
        <end position="67"/>
    </location>
</feature>
<proteinExistence type="predicted"/>
<sequence>MSISVSRESISKLMTELVDTFPMESDGRSSISDFGKLLFTEGQASTNTANNSNTNSNNNSNNNSAHSASDDNDDEEEEEDDEEEDEDEEQSAIEDAKIASVLA</sequence>
<feature type="compositionally biased region" description="Acidic residues" evidence="1">
    <location>
        <begin position="70"/>
        <end position="92"/>
    </location>
</feature>
<reference evidence="3" key="2">
    <citation type="submission" date="2010-04" db="EMBL/GenBank/DDBJ databases">
        <authorList>
            <person name="Buell R."/>
            <person name="Hamilton J."/>
            <person name="Hostetler J."/>
        </authorList>
    </citation>
    <scope>NUCLEOTIDE SEQUENCE [LARGE SCALE GENOMIC DNA]</scope>
    <source>
        <strain evidence="3">DAOM:BR144</strain>
    </source>
</reference>
<evidence type="ECO:0000313" key="3">
    <source>
        <dbReference type="Proteomes" id="UP000019132"/>
    </source>
</evidence>
<feature type="region of interest" description="Disordered" evidence="1">
    <location>
        <begin position="42"/>
        <end position="103"/>
    </location>
</feature>
<name>K3W5Q2_GLOUD</name>
<accession>K3W5Q2</accession>
<reference evidence="3" key="1">
    <citation type="journal article" date="2010" name="Genome Biol.">
        <title>Genome sequence of the necrotrophic plant pathogen Pythium ultimum reveals original pathogenicity mechanisms and effector repertoire.</title>
        <authorList>
            <person name="Levesque C.A."/>
            <person name="Brouwer H."/>
            <person name="Cano L."/>
            <person name="Hamilton J.P."/>
            <person name="Holt C."/>
            <person name="Huitema E."/>
            <person name="Raffaele S."/>
            <person name="Robideau G.P."/>
            <person name="Thines M."/>
            <person name="Win J."/>
            <person name="Zerillo M.M."/>
            <person name="Beakes G.W."/>
            <person name="Boore J.L."/>
            <person name="Busam D."/>
            <person name="Dumas B."/>
            <person name="Ferriera S."/>
            <person name="Fuerstenberg S.I."/>
            <person name="Gachon C.M."/>
            <person name="Gaulin E."/>
            <person name="Govers F."/>
            <person name="Grenville-Briggs L."/>
            <person name="Horner N."/>
            <person name="Hostetler J."/>
            <person name="Jiang R.H."/>
            <person name="Johnson J."/>
            <person name="Krajaejun T."/>
            <person name="Lin H."/>
            <person name="Meijer H.J."/>
            <person name="Moore B."/>
            <person name="Morris P."/>
            <person name="Phuntmart V."/>
            <person name="Puiu D."/>
            <person name="Shetty J."/>
            <person name="Stajich J.E."/>
            <person name="Tripathy S."/>
            <person name="Wawra S."/>
            <person name="van West P."/>
            <person name="Whitty B.R."/>
            <person name="Coutinho P.M."/>
            <person name="Henrissat B."/>
            <person name="Martin F."/>
            <person name="Thomas P.D."/>
            <person name="Tyler B.M."/>
            <person name="De Vries R.P."/>
            <person name="Kamoun S."/>
            <person name="Yandell M."/>
            <person name="Tisserat N."/>
            <person name="Buell C.R."/>
        </authorList>
    </citation>
    <scope>NUCLEOTIDE SEQUENCE</scope>
    <source>
        <strain evidence="3">DAOM:BR144</strain>
    </source>
</reference>